<evidence type="ECO:0000313" key="3">
    <source>
        <dbReference type="EnsemblMetazoa" id="ASIC003743-PA"/>
    </source>
</evidence>
<evidence type="ECO:0000313" key="4">
    <source>
        <dbReference type="Proteomes" id="UP000030765"/>
    </source>
</evidence>
<feature type="region of interest" description="Disordered" evidence="1">
    <location>
        <begin position="1"/>
        <end position="40"/>
    </location>
</feature>
<reference evidence="2 4" key="1">
    <citation type="journal article" date="2014" name="BMC Genomics">
        <title>Genome sequence of Anopheles sinensis provides insight into genetics basis of mosquito competence for malaria parasites.</title>
        <authorList>
            <person name="Zhou D."/>
            <person name="Zhang D."/>
            <person name="Ding G."/>
            <person name="Shi L."/>
            <person name="Hou Q."/>
            <person name="Ye Y."/>
            <person name="Xu Y."/>
            <person name="Zhou H."/>
            <person name="Xiong C."/>
            <person name="Li S."/>
            <person name="Yu J."/>
            <person name="Hong S."/>
            <person name="Yu X."/>
            <person name="Zou P."/>
            <person name="Chen C."/>
            <person name="Chang X."/>
            <person name="Wang W."/>
            <person name="Lv Y."/>
            <person name="Sun Y."/>
            <person name="Ma L."/>
            <person name="Shen B."/>
            <person name="Zhu C."/>
        </authorList>
    </citation>
    <scope>NUCLEOTIDE SEQUENCE [LARGE SCALE GENOMIC DNA]</scope>
</reference>
<dbReference type="AlphaFoldDB" id="A0A084VF10"/>
<dbReference type="EnsemblMetazoa" id="ASIC003743-RA">
    <property type="protein sequence ID" value="ASIC003743-PA"/>
    <property type="gene ID" value="ASIC003743"/>
</dbReference>
<feature type="compositionally biased region" description="Acidic residues" evidence="1">
    <location>
        <begin position="15"/>
        <end position="24"/>
    </location>
</feature>
<name>A0A084VF10_ANOSI</name>
<dbReference type="Proteomes" id="UP000030765">
    <property type="component" value="Unassembled WGS sequence"/>
</dbReference>
<dbReference type="VEuPathDB" id="VectorBase:ASIS017259"/>
<organism evidence="2">
    <name type="scientific">Anopheles sinensis</name>
    <name type="common">Mosquito</name>
    <dbReference type="NCBI Taxonomy" id="74873"/>
    <lineage>
        <taxon>Eukaryota</taxon>
        <taxon>Metazoa</taxon>
        <taxon>Ecdysozoa</taxon>
        <taxon>Arthropoda</taxon>
        <taxon>Hexapoda</taxon>
        <taxon>Insecta</taxon>
        <taxon>Pterygota</taxon>
        <taxon>Neoptera</taxon>
        <taxon>Endopterygota</taxon>
        <taxon>Diptera</taxon>
        <taxon>Nematocera</taxon>
        <taxon>Culicoidea</taxon>
        <taxon>Culicidae</taxon>
        <taxon>Anophelinae</taxon>
        <taxon>Anopheles</taxon>
    </lineage>
</organism>
<dbReference type="EMBL" id="ATLV01012360">
    <property type="status" value="NOT_ANNOTATED_CDS"/>
    <property type="molecule type" value="Genomic_DNA"/>
</dbReference>
<evidence type="ECO:0000313" key="2">
    <source>
        <dbReference type="EMBL" id="KFB36554.1"/>
    </source>
</evidence>
<protein>
    <submittedName>
        <fullName evidence="2">Uncharacterized protein LOC100877370</fullName>
    </submittedName>
</protein>
<feature type="compositionally biased region" description="Low complexity" evidence="1">
    <location>
        <begin position="1"/>
        <end position="14"/>
    </location>
</feature>
<proteinExistence type="predicted"/>
<sequence>MNYVKDQQNVAQQADPDDAADPVDEQNAHHPHTQCKGGEAVFENDSVPTFLIEKVISSNTENNEQQTVNGTGCAQNNACLGNLCDREEISYATENPTVNVELAPEIEDEYENETFENDGED</sequence>
<keyword evidence="4" id="KW-1185">Reference proteome</keyword>
<reference evidence="3" key="2">
    <citation type="submission" date="2020-05" db="UniProtKB">
        <authorList>
            <consortium name="EnsemblMetazoa"/>
        </authorList>
    </citation>
    <scope>IDENTIFICATION</scope>
</reference>
<gene>
    <name evidence="2" type="ORF">ZHAS_00003743</name>
</gene>
<evidence type="ECO:0000256" key="1">
    <source>
        <dbReference type="SAM" id="MobiDB-lite"/>
    </source>
</evidence>
<dbReference type="EMBL" id="KE524785">
    <property type="protein sequence ID" value="KFB36554.1"/>
    <property type="molecule type" value="Genomic_DNA"/>
</dbReference>
<accession>A0A084VF10</accession>
<dbReference type="VEuPathDB" id="VectorBase:ASIC003743"/>